<evidence type="ECO:0000259" key="3">
    <source>
        <dbReference type="Pfam" id="PF13539"/>
    </source>
</evidence>
<dbReference type="GO" id="GO:0008233">
    <property type="term" value="F:peptidase activity"/>
    <property type="evidence" value="ECO:0007669"/>
    <property type="project" value="InterPro"/>
</dbReference>
<organism evidence="4 5">
    <name type="scientific">Exilibacterium tricleocarpae</name>
    <dbReference type="NCBI Taxonomy" id="2591008"/>
    <lineage>
        <taxon>Bacteria</taxon>
        <taxon>Pseudomonadati</taxon>
        <taxon>Pseudomonadota</taxon>
        <taxon>Gammaproteobacteria</taxon>
        <taxon>Cellvibrionales</taxon>
        <taxon>Cellvibrionaceae</taxon>
        <taxon>Exilibacterium</taxon>
    </lineage>
</organism>
<dbReference type="InterPro" id="IPR003646">
    <property type="entry name" value="SH3-like_bac-type"/>
</dbReference>
<evidence type="ECO:0000256" key="1">
    <source>
        <dbReference type="SAM" id="MobiDB-lite"/>
    </source>
</evidence>
<dbReference type="Gene3D" id="3.30.1380.10">
    <property type="match status" value="1"/>
</dbReference>
<feature type="compositionally biased region" description="Basic and acidic residues" evidence="1">
    <location>
        <begin position="16"/>
        <end position="33"/>
    </location>
</feature>
<comment type="caution">
    <text evidence="4">The sequence shown here is derived from an EMBL/GenBank/DDBJ whole genome shotgun (WGS) entry which is preliminary data.</text>
</comment>
<dbReference type="InterPro" id="IPR039561">
    <property type="entry name" value="Peptidase_M15C"/>
</dbReference>
<dbReference type="Proteomes" id="UP000319732">
    <property type="component" value="Unassembled WGS sequence"/>
</dbReference>
<dbReference type="OrthoDB" id="490494at2"/>
<evidence type="ECO:0000313" key="5">
    <source>
        <dbReference type="Proteomes" id="UP000319732"/>
    </source>
</evidence>
<gene>
    <name evidence="4" type="ORF">FKG94_16565</name>
</gene>
<dbReference type="EMBL" id="VHSG01000017">
    <property type="protein sequence ID" value="TQV74219.1"/>
    <property type="molecule type" value="Genomic_DNA"/>
</dbReference>
<proteinExistence type="predicted"/>
<dbReference type="Gene3D" id="2.30.30.40">
    <property type="entry name" value="SH3 Domains"/>
    <property type="match status" value="1"/>
</dbReference>
<dbReference type="SUPFAM" id="SSF55166">
    <property type="entry name" value="Hedgehog/DD-peptidase"/>
    <property type="match status" value="1"/>
</dbReference>
<dbReference type="InterPro" id="IPR009045">
    <property type="entry name" value="Zn_M74/Hedgehog-like"/>
</dbReference>
<evidence type="ECO:0000259" key="2">
    <source>
        <dbReference type="Pfam" id="PF08239"/>
    </source>
</evidence>
<evidence type="ECO:0000313" key="4">
    <source>
        <dbReference type="EMBL" id="TQV74219.1"/>
    </source>
</evidence>
<keyword evidence="5" id="KW-1185">Reference proteome</keyword>
<dbReference type="Pfam" id="PF13539">
    <property type="entry name" value="Peptidase_M15_4"/>
    <property type="match status" value="1"/>
</dbReference>
<dbReference type="Pfam" id="PF08239">
    <property type="entry name" value="SH3_3"/>
    <property type="match status" value="1"/>
</dbReference>
<feature type="region of interest" description="Disordered" evidence="1">
    <location>
        <begin position="1"/>
        <end position="33"/>
    </location>
</feature>
<sequence length="248" mass="28191">MLKRPKNDRSTWSVNRGDKAMDKGRVKSDTGLNLRDKPNGHVIGVLRHNEEVELLDEVSFFRVRNRAGEIGYVHGDYLEQLPAGTGTSAAGTWSPHFEPVTYANARFVGEKIRVDRDFTPELDKIAGFAEQTDLQIWVTSSIRQLNNQVNGAIVKPAAKSCHHIGHAIDMNLLYRNELYNSKKLRKSHHPKLPGPLLDFIQLLRKDATLRWGGDFTTEDPVHIDDNLYNRDTVLYQAKLDNRVNRLNA</sequence>
<reference evidence="4 5" key="1">
    <citation type="submission" date="2019-06" db="EMBL/GenBank/DDBJ databases">
        <title>Whole genome sequence for Cellvibrionaceae sp. R142.</title>
        <authorList>
            <person name="Wang G."/>
        </authorList>
    </citation>
    <scope>NUCLEOTIDE SEQUENCE [LARGE SCALE GENOMIC DNA]</scope>
    <source>
        <strain evidence="4 5">R142</strain>
    </source>
</reference>
<dbReference type="AlphaFoldDB" id="A0A545TAH6"/>
<feature type="domain" description="Peptidase M15C" evidence="3">
    <location>
        <begin position="158"/>
        <end position="224"/>
    </location>
</feature>
<protein>
    <submittedName>
        <fullName evidence="4">SH3 domain-containing protein</fullName>
    </submittedName>
</protein>
<name>A0A545TAH6_9GAMM</name>
<accession>A0A545TAH6</accession>
<feature type="domain" description="SH3b" evidence="2">
    <location>
        <begin position="31"/>
        <end position="79"/>
    </location>
</feature>